<accession>A0A812KG54</accession>
<gene>
    <name evidence="2" type="primary">FAM32A</name>
    <name evidence="2" type="ORF">SPIL2461_LOCUS3046</name>
</gene>
<dbReference type="PANTHER" id="PTHR13282">
    <property type="entry name" value="PROTEIN FAM32A"/>
    <property type="match status" value="1"/>
</dbReference>
<keyword evidence="3" id="KW-1185">Reference proteome</keyword>
<dbReference type="InterPro" id="IPR013865">
    <property type="entry name" value="FAM32A"/>
</dbReference>
<protein>
    <submittedName>
        <fullName evidence="2">FAM32A protein</fullName>
    </submittedName>
</protein>
<sequence>DTVIKSGLKLKGGDKSREVGVKAAKKKKKSQEDILTEQLQASAEQELQEQSELMKGATQGPTTTQKTFQLAREKRTNQRVNEAIQYTHRQRMDKLNAHLGSLSEHFDIPKAFSGLSIVLPDAFDGVLLQVVLPGAADQTDVAMPHSKSLDANMPVRFINLHDDGNILKRAVAEVSKEKKAQKKLENRTSRTASILSSVFSEQKYPEPVYFQSVDCVGIPNFLSHKECAKVVEFAESQGFSLQNRHRVLNMMWTDLIDPFLAEALWEVCGLSWFLRNLSIDGQVPCGLNDVIRIQKYGPGGLFGRHTDQPVKRADGRTSKYSLRVFLNSSASKEFEGGLSAFHVAFRPKPVVFEPEEGLALIYPQGEFCQVQEEMEVHNGKK</sequence>
<reference evidence="2" key="1">
    <citation type="submission" date="2021-02" db="EMBL/GenBank/DDBJ databases">
        <authorList>
            <person name="Dougan E. K."/>
            <person name="Rhodes N."/>
            <person name="Thang M."/>
            <person name="Chan C."/>
        </authorList>
    </citation>
    <scope>NUCLEOTIDE SEQUENCE</scope>
</reference>
<dbReference type="OrthoDB" id="441431at2759"/>
<dbReference type="Pfam" id="PF08555">
    <property type="entry name" value="FAM32A"/>
    <property type="match status" value="1"/>
</dbReference>
<dbReference type="GO" id="GO:0005730">
    <property type="term" value="C:nucleolus"/>
    <property type="evidence" value="ECO:0007669"/>
    <property type="project" value="TreeGrafter"/>
</dbReference>
<organism evidence="2 3">
    <name type="scientific">Symbiodinium pilosum</name>
    <name type="common">Dinoflagellate</name>
    <dbReference type="NCBI Taxonomy" id="2952"/>
    <lineage>
        <taxon>Eukaryota</taxon>
        <taxon>Sar</taxon>
        <taxon>Alveolata</taxon>
        <taxon>Dinophyceae</taxon>
        <taxon>Suessiales</taxon>
        <taxon>Symbiodiniaceae</taxon>
        <taxon>Symbiodinium</taxon>
    </lineage>
</organism>
<evidence type="ECO:0000313" key="3">
    <source>
        <dbReference type="Proteomes" id="UP000649617"/>
    </source>
</evidence>
<dbReference type="PANTHER" id="PTHR13282:SF6">
    <property type="entry name" value="PROTEIN FAM32A"/>
    <property type="match status" value="1"/>
</dbReference>
<dbReference type="EMBL" id="CAJNIZ010003532">
    <property type="protein sequence ID" value="CAE7223361.1"/>
    <property type="molecule type" value="Genomic_DNA"/>
</dbReference>
<evidence type="ECO:0000313" key="2">
    <source>
        <dbReference type="EMBL" id="CAE7223361.1"/>
    </source>
</evidence>
<name>A0A812KG54_SYMPI</name>
<dbReference type="Gene3D" id="2.60.120.620">
    <property type="entry name" value="q2cbj1_9rhob like domain"/>
    <property type="match status" value="1"/>
</dbReference>
<feature type="compositionally biased region" description="Basic and acidic residues" evidence="1">
    <location>
        <begin position="11"/>
        <end position="20"/>
    </location>
</feature>
<dbReference type="Proteomes" id="UP000649617">
    <property type="component" value="Unassembled WGS sequence"/>
</dbReference>
<feature type="region of interest" description="Disordered" evidence="1">
    <location>
        <begin position="1"/>
        <end position="33"/>
    </location>
</feature>
<evidence type="ECO:0000256" key="1">
    <source>
        <dbReference type="SAM" id="MobiDB-lite"/>
    </source>
</evidence>
<comment type="caution">
    <text evidence="2">The sequence shown here is derived from an EMBL/GenBank/DDBJ whole genome shotgun (WGS) entry which is preliminary data.</text>
</comment>
<dbReference type="AlphaFoldDB" id="A0A812KG54"/>
<proteinExistence type="predicted"/>
<feature type="non-terminal residue" evidence="2">
    <location>
        <position position="1"/>
    </location>
</feature>